<proteinExistence type="predicted"/>
<dbReference type="EMBL" id="CP021422">
    <property type="protein sequence ID" value="ASB40484.1"/>
    <property type="molecule type" value="Genomic_DNA"/>
</dbReference>
<evidence type="ECO:0000313" key="4">
    <source>
        <dbReference type="Proteomes" id="UP000196710"/>
    </source>
</evidence>
<gene>
    <name evidence="2" type="ORF">ADH66_07315</name>
    <name evidence="3" type="ORF">I5Q82_17375</name>
</gene>
<reference evidence="3 5" key="3">
    <citation type="submission" date="2020-11" db="EMBL/GenBank/DDBJ databases">
        <title>Closed and high quality bacterial genomes of the OMM12 community.</title>
        <authorList>
            <person name="Marbouty M."/>
            <person name="Lamy-Besnier Q."/>
            <person name="Debarbieux L."/>
            <person name="Koszul R."/>
        </authorList>
    </citation>
    <scope>NUCLEOTIDE SEQUENCE [LARGE SCALE GENOMIC DNA]</scope>
    <source>
        <strain evidence="3 5">KB18</strain>
    </source>
</reference>
<dbReference type="RefSeq" id="WP_084384175.1">
    <property type="nucleotide sequence ID" value="NZ_CAJTCQ010000007.1"/>
</dbReference>
<dbReference type="AlphaFoldDB" id="A0A1Z2XPZ9"/>
<dbReference type="Proteomes" id="UP000596035">
    <property type="component" value="Chromosome"/>
</dbReference>
<evidence type="ECO:0000259" key="1">
    <source>
        <dbReference type="Pfam" id="PF13340"/>
    </source>
</evidence>
<name>A0A1Z2XPZ9_9FIRM</name>
<evidence type="ECO:0000313" key="2">
    <source>
        <dbReference type="EMBL" id="ASB40484.1"/>
    </source>
</evidence>
<keyword evidence="4" id="KW-1185">Reference proteome</keyword>
<reference evidence="2" key="1">
    <citation type="journal article" date="2017" name="Genome Announc.">
        <title>High-Quality Whole-Genome Sequences of the Oligo-Mouse-Microbiota Bacterial Community.</title>
        <authorList>
            <person name="Garzetti D."/>
            <person name="Brugiroux S."/>
            <person name="Bunk B."/>
            <person name="Pukall R."/>
            <person name="McCoy K.D."/>
            <person name="Macpherson A.J."/>
            <person name="Stecher B."/>
        </authorList>
    </citation>
    <scope>NUCLEOTIDE SEQUENCE</scope>
    <source>
        <strain evidence="2">KB18</strain>
    </source>
</reference>
<accession>A0A1Z2XPZ9</accession>
<dbReference type="InterPro" id="IPR025161">
    <property type="entry name" value="IS402-like_dom"/>
</dbReference>
<dbReference type="EMBL" id="CP065321">
    <property type="protein sequence ID" value="QQR29769.1"/>
    <property type="molecule type" value="Genomic_DNA"/>
</dbReference>
<evidence type="ECO:0000313" key="3">
    <source>
        <dbReference type="EMBL" id="QQR29769.1"/>
    </source>
</evidence>
<reference evidence="4" key="2">
    <citation type="submission" date="2017-05" db="EMBL/GenBank/DDBJ databases">
        <title>Improved OligoMM genomes.</title>
        <authorList>
            <person name="Garzetti D."/>
        </authorList>
    </citation>
    <scope>NUCLEOTIDE SEQUENCE [LARGE SCALE GENOMIC DNA]</scope>
    <source>
        <strain evidence="4">KB18</strain>
    </source>
</reference>
<dbReference type="Pfam" id="PF13340">
    <property type="entry name" value="DUF4096"/>
    <property type="match status" value="1"/>
</dbReference>
<evidence type="ECO:0000313" key="5">
    <source>
        <dbReference type="Proteomes" id="UP000596035"/>
    </source>
</evidence>
<feature type="domain" description="Insertion element IS402-like" evidence="1">
    <location>
        <begin position="1"/>
        <end position="34"/>
    </location>
</feature>
<protein>
    <submittedName>
        <fullName evidence="3">Transposase</fullName>
    </submittedName>
</protein>
<organism evidence="3 5">
    <name type="scientific">Acutalibacter muris</name>
    <dbReference type="NCBI Taxonomy" id="1796620"/>
    <lineage>
        <taxon>Bacteria</taxon>
        <taxon>Bacillati</taxon>
        <taxon>Bacillota</taxon>
        <taxon>Clostridia</taxon>
        <taxon>Eubacteriales</taxon>
        <taxon>Acutalibacteraceae</taxon>
        <taxon>Acutalibacter</taxon>
    </lineage>
</organism>
<sequence length="35" mass="4134">MTNAVLHLVDSGCKWRQLPQDFPPYSIVHSFYRQV</sequence>
<dbReference type="Proteomes" id="UP000196710">
    <property type="component" value="Chromosome"/>
</dbReference>
<dbReference type="KEGG" id="amur:ADH66_07315"/>